<dbReference type="GO" id="GO:0006508">
    <property type="term" value="P:proteolysis"/>
    <property type="evidence" value="ECO:0007669"/>
    <property type="project" value="UniProtKB-KW"/>
</dbReference>
<evidence type="ECO:0000313" key="1">
    <source>
        <dbReference type="EMBL" id="EKD18291.1"/>
    </source>
</evidence>
<sequence length="211" mass="23675">MRLLQLFLFHFLYENRVHIPKSWLVIGRVEAATYIPGMTQSILDNSQDFSMEVRKCMLHPSSIYARGFWPAISSHPTSKRYDQHFYAEEFADISVPSQGAVETAHEWLVSADIAAEKTVACDQYHAPAHIKEYIDNITPGTNADFEKWKFGLASGIVNGGFPSPLLKEAWMTIQALVAIPELAICDSAITLVCKQTVHNVTEIFAPDFARS</sequence>
<protein>
    <submittedName>
        <fullName evidence="1">Protease S8 tripeptidyl peptidase I (Cln2)</fullName>
    </submittedName>
</protein>
<dbReference type="Proteomes" id="UP000006753">
    <property type="component" value="Unassembled WGS sequence"/>
</dbReference>
<keyword evidence="1" id="KW-0645">Protease</keyword>
<keyword evidence="2" id="KW-1185">Reference proteome</keyword>
<dbReference type="KEGG" id="mbe:MBM_03284"/>
<keyword evidence="1" id="KW-0378">Hydrolase</keyword>
<dbReference type="InParanoid" id="K1WZ80"/>
<evidence type="ECO:0000313" key="2">
    <source>
        <dbReference type="Proteomes" id="UP000006753"/>
    </source>
</evidence>
<gene>
    <name evidence="1" type="ORF">MBM_03284</name>
</gene>
<dbReference type="GO" id="GO:0008233">
    <property type="term" value="F:peptidase activity"/>
    <property type="evidence" value="ECO:0007669"/>
    <property type="project" value="UniProtKB-KW"/>
</dbReference>
<reference evidence="1 2" key="1">
    <citation type="journal article" date="2012" name="BMC Genomics">
        <title>Sequencing the genome of Marssonina brunnea reveals fungus-poplar co-evolution.</title>
        <authorList>
            <person name="Zhu S."/>
            <person name="Cao Y.-Z."/>
            <person name="Jiang C."/>
            <person name="Tan B.-Y."/>
            <person name="Wang Z."/>
            <person name="Feng S."/>
            <person name="Zhang L."/>
            <person name="Su X.-H."/>
            <person name="Brejova B."/>
            <person name="Vinar T."/>
            <person name="Xu M."/>
            <person name="Wang M.-X."/>
            <person name="Zhang S.-G."/>
            <person name="Huang M.-R."/>
            <person name="Wu R."/>
            <person name="Zhou Y."/>
        </authorList>
    </citation>
    <scope>NUCLEOTIDE SEQUENCE [LARGE SCALE GENOMIC DNA]</scope>
    <source>
        <strain evidence="1 2">MB_m1</strain>
    </source>
</reference>
<organism evidence="1 2">
    <name type="scientific">Marssonina brunnea f. sp. multigermtubi (strain MB_m1)</name>
    <name type="common">Marssonina leaf spot fungus</name>
    <dbReference type="NCBI Taxonomy" id="1072389"/>
    <lineage>
        <taxon>Eukaryota</taxon>
        <taxon>Fungi</taxon>
        <taxon>Dikarya</taxon>
        <taxon>Ascomycota</taxon>
        <taxon>Pezizomycotina</taxon>
        <taxon>Leotiomycetes</taxon>
        <taxon>Helotiales</taxon>
        <taxon>Drepanopezizaceae</taxon>
        <taxon>Drepanopeziza</taxon>
    </lineage>
</organism>
<name>K1WZ80_MARBU</name>
<dbReference type="HOGENOM" id="CLU_1305104_0_0_1"/>
<dbReference type="EMBL" id="JH921433">
    <property type="protein sequence ID" value="EKD18291.1"/>
    <property type="molecule type" value="Genomic_DNA"/>
</dbReference>
<accession>K1WZ80</accession>
<proteinExistence type="predicted"/>
<dbReference type="AlphaFoldDB" id="K1WZ80"/>